<feature type="transmembrane region" description="Helical" evidence="7">
    <location>
        <begin position="79"/>
        <end position="98"/>
    </location>
</feature>
<proteinExistence type="inferred from homology"/>
<keyword evidence="6 7" id="KW-0472">Membrane</keyword>
<feature type="transmembrane region" description="Helical" evidence="7">
    <location>
        <begin position="289"/>
        <end position="313"/>
    </location>
</feature>
<comment type="caution">
    <text evidence="9">The sequence shown here is derived from an EMBL/GenBank/DDBJ whole genome shotgun (WGS) entry which is preliminary data.</text>
</comment>
<dbReference type="PRINTS" id="PR00171">
    <property type="entry name" value="SUGRTRNSPORT"/>
</dbReference>
<evidence type="ECO:0000313" key="10">
    <source>
        <dbReference type="Proteomes" id="UP001597286"/>
    </source>
</evidence>
<feature type="transmembrane region" description="Helical" evidence="7">
    <location>
        <begin position="260"/>
        <end position="282"/>
    </location>
</feature>
<dbReference type="RefSeq" id="WP_378483152.1">
    <property type="nucleotide sequence ID" value="NZ_JBHUFB010000001.1"/>
</dbReference>
<evidence type="ECO:0000256" key="5">
    <source>
        <dbReference type="ARBA" id="ARBA00022989"/>
    </source>
</evidence>
<evidence type="ECO:0000256" key="7">
    <source>
        <dbReference type="SAM" id="Phobius"/>
    </source>
</evidence>
<comment type="similarity">
    <text evidence="2">Belongs to the major facilitator superfamily. Sugar transporter (TC 2.A.1.1) family.</text>
</comment>
<dbReference type="InterPro" id="IPR020846">
    <property type="entry name" value="MFS_dom"/>
</dbReference>
<name>A0ABW4NXJ7_9NOCA</name>
<evidence type="ECO:0000313" key="9">
    <source>
        <dbReference type="EMBL" id="MFD1810588.1"/>
    </source>
</evidence>
<feature type="transmembrane region" description="Helical" evidence="7">
    <location>
        <begin position="362"/>
        <end position="379"/>
    </location>
</feature>
<evidence type="ECO:0000256" key="4">
    <source>
        <dbReference type="ARBA" id="ARBA00022692"/>
    </source>
</evidence>
<feature type="transmembrane region" description="Helical" evidence="7">
    <location>
        <begin position="104"/>
        <end position="122"/>
    </location>
</feature>
<sequence length="422" mass="43415">MDSTRVATRSAAGAAVGGLLFGADTSTMNGAINGVRPDFGLESSLVGFVVAVSILGCAAGALTAGRIAARFGSTGTMRLGGVVIAVGSLLAALSFAVLPLAACRLVVGFGVGLLSVVVPGYITEISPERIRGRLGSLWQLAIVLGIFGGLLADYALRTAAGSADSDVPWGGHAWRWMFVVIAVAAVVQVLVALRLPEPTRAGEHEPAGGFAALRGSLLGLKPIVWVGIVVAALQQFVGINVIFFYSTTLWKSVGFSEDDAFVTSLLTALVNIAATVVAIGLVDRLGRRPLMIGGAAGMAVTLGTLAVCFASATGTGDDVTLPQPAGTVALVAANLFVVAFGVSWGPLMWVVLGELFDTRIRTVALSLTVMVNWLANWLVTRTFPTLADVSLPLTYGLYTGFAAVALVFTARKVPETKGVTLA</sequence>
<gene>
    <name evidence="9" type="ORF">ACFSJG_00015</name>
</gene>
<evidence type="ECO:0000256" key="2">
    <source>
        <dbReference type="ARBA" id="ARBA00010992"/>
    </source>
</evidence>
<evidence type="ECO:0000259" key="8">
    <source>
        <dbReference type="PROSITE" id="PS50850"/>
    </source>
</evidence>
<dbReference type="EMBL" id="JBHUFB010000001">
    <property type="protein sequence ID" value="MFD1810588.1"/>
    <property type="molecule type" value="Genomic_DNA"/>
</dbReference>
<feature type="transmembrane region" description="Helical" evidence="7">
    <location>
        <begin position="325"/>
        <end position="350"/>
    </location>
</feature>
<dbReference type="PROSITE" id="PS50850">
    <property type="entry name" value="MFS"/>
    <property type="match status" value="1"/>
</dbReference>
<dbReference type="InterPro" id="IPR036259">
    <property type="entry name" value="MFS_trans_sf"/>
</dbReference>
<dbReference type="InterPro" id="IPR050814">
    <property type="entry name" value="Myo-inositol_Transporter"/>
</dbReference>
<feature type="transmembrane region" description="Helical" evidence="7">
    <location>
        <begin position="176"/>
        <end position="195"/>
    </location>
</feature>
<dbReference type="PANTHER" id="PTHR48020">
    <property type="entry name" value="PROTON MYO-INOSITOL COTRANSPORTER"/>
    <property type="match status" value="1"/>
</dbReference>
<keyword evidence="5 7" id="KW-1133">Transmembrane helix</keyword>
<dbReference type="InterPro" id="IPR005828">
    <property type="entry name" value="MFS_sugar_transport-like"/>
</dbReference>
<dbReference type="Proteomes" id="UP001597286">
    <property type="component" value="Unassembled WGS sequence"/>
</dbReference>
<dbReference type="InterPro" id="IPR003663">
    <property type="entry name" value="Sugar/inositol_transpt"/>
</dbReference>
<feature type="transmembrane region" description="Helical" evidence="7">
    <location>
        <begin position="46"/>
        <end position="67"/>
    </location>
</feature>
<dbReference type="PANTHER" id="PTHR48020:SF12">
    <property type="entry name" value="PROTON MYO-INOSITOL COTRANSPORTER"/>
    <property type="match status" value="1"/>
</dbReference>
<evidence type="ECO:0000256" key="3">
    <source>
        <dbReference type="ARBA" id="ARBA00022448"/>
    </source>
</evidence>
<evidence type="ECO:0000256" key="6">
    <source>
        <dbReference type="ARBA" id="ARBA00023136"/>
    </source>
</evidence>
<feature type="transmembrane region" description="Helical" evidence="7">
    <location>
        <begin position="134"/>
        <end position="156"/>
    </location>
</feature>
<reference evidence="10" key="1">
    <citation type="journal article" date="2019" name="Int. J. Syst. Evol. Microbiol.">
        <title>The Global Catalogue of Microorganisms (GCM) 10K type strain sequencing project: providing services to taxonomists for standard genome sequencing and annotation.</title>
        <authorList>
            <consortium name="The Broad Institute Genomics Platform"/>
            <consortium name="The Broad Institute Genome Sequencing Center for Infectious Disease"/>
            <person name="Wu L."/>
            <person name="Ma J."/>
        </authorList>
    </citation>
    <scope>NUCLEOTIDE SEQUENCE [LARGE SCALE GENOMIC DNA]</scope>
    <source>
        <strain evidence="10">DT72</strain>
    </source>
</reference>
<dbReference type="SUPFAM" id="SSF103473">
    <property type="entry name" value="MFS general substrate transporter"/>
    <property type="match status" value="1"/>
</dbReference>
<keyword evidence="3" id="KW-0813">Transport</keyword>
<organism evidence="9 10">
    <name type="scientific">Rhodococcus gannanensis</name>
    <dbReference type="NCBI Taxonomy" id="1960308"/>
    <lineage>
        <taxon>Bacteria</taxon>
        <taxon>Bacillati</taxon>
        <taxon>Actinomycetota</taxon>
        <taxon>Actinomycetes</taxon>
        <taxon>Mycobacteriales</taxon>
        <taxon>Nocardiaceae</taxon>
        <taxon>Rhodococcus</taxon>
    </lineage>
</organism>
<evidence type="ECO:0000256" key="1">
    <source>
        <dbReference type="ARBA" id="ARBA00004651"/>
    </source>
</evidence>
<dbReference type="PROSITE" id="PS00217">
    <property type="entry name" value="SUGAR_TRANSPORT_2"/>
    <property type="match status" value="1"/>
</dbReference>
<keyword evidence="4 7" id="KW-0812">Transmembrane</keyword>
<comment type="subcellular location">
    <subcellularLocation>
        <location evidence="1">Cell membrane</location>
        <topology evidence="1">Multi-pass membrane protein</topology>
    </subcellularLocation>
</comment>
<feature type="transmembrane region" description="Helical" evidence="7">
    <location>
        <begin position="223"/>
        <end position="245"/>
    </location>
</feature>
<protein>
    <submittedName>
        <fullName evidence="9">MFS transporter</fullName>
    </submittedName>
</protein>
<feature type="transmembrane region" description="Helical" evidence="7">
    <location>
        <begin position="391"/>
        <end position="410"/>
    </location>
</feature>
<accession>A0ABW4NXJ7</accession>
<dbReference type="PROSITE" id="PS00216">
    <property type="entry name" value="SUGAR_TRANSPORT_1"/>
    <property type="match status" value="1"/>
</dbReference>
<dbReference type="Gene3D" id="1.20.1250.20">
    <property type="entry name" value="MFS general substrate transporter like domains"/>
    <property type="match status" value="2"/>
</dbReference>
<dbReference type="Pfam" id="PF00083">
    <property type="entry name" value="Sugar_tr"/>
    <property type="match status" value="2"/>
</dbReference>
<feature type="domain" description="Major facilitator superfamily (MFS) profile" evidence="8">
    <location>
        <begin position="10"/>
        <end position="417"/>
    </location>
</feature>
<dbReference type="InterPro" id="IPR005829">
    <property type="entry name" value="Sugar_transporter_CS"/>
</dbReference>
<keyword evidence="10" id="KW-1185">Reference proteome</keyword>